<evidence type="ECO:0000313" key="2">
    <source>
        <dbReference type="EMBL" id="TCG06675.1"/>
    </source>
</evidence>
<dbReference type="InterPro" id="IPR012337">
    <property type="entry name" value="RNaseH-like_sf"/>
</dbReference>
<proteinExistence type="predicted"/>
<dbReference type="PANTHER" id="PTHR30347:SF1">
    <property type="entry name" value="MECHANOSENSITIVE CHANNEL MSCK"/>
    <property type="match status" value="1"/>
</dbReference>
<gene>
    <name evidence="2" type="ORF">BZM27_24570</name>
</gene>
<dbReference type="Proteomes" id="UP000294200">
    <property type="component" value="Unassembled WGS sequence"/>
</dbReference>
<dbReference type="Pfam" id="PF13565">
    <property type="entry name" value="HTH_32"/>
    <property type="match status" value="1"/>
</dbReference>
<dbReference type="Pfam" id="PF13358">
    <property type="entry name" value="DDE_3"/>
    <property type="match status" value="1"/>
</dbReference>
<organism evidence="2 3">
    <name type="scientific">Paraburkholderia steynii</name>
    <dbReference type="NCBI Taxonomy" id="1245441"/>
    <lineage>
        <taxon>Bacteria</taxon>
        <taxon>Pseudomonadati</taxon>
        <taxon>Pseudomonadota</taxon>
        <taxon>Betaproteobacteria</taxon>
        <taxon>Burkholderiales</taxon>
        <taxon>Burkholderiaceae</taxon>
        <taxon>Paraburkholderia</taxon>
    </lineage>
</organism>
<dbReference type="InterPro" id="IPR047655">
    <property type="entry name" value="Transpos_IS630-like"/>
</dbReference>
<dbReference type="InterPro" id="IPR038717">
    <property type="entry name" value="Tc1-like_DDE_dom"/>
</dbReference>
<dbReference type="InterPro" id="IPR009057">
    <property type="entry name" value="Homeodomain-like_sf"/>
</dbReference>
<sequence>MSGRPKRELVLSESEFEQLKALTMRRKTAQALALRARIVLACAEGADNKKVAAKLQLTQQTVSKWRSRFVADRVDGLLDAPRPGAPRTIDDTHVDAVIAKTLESVPAGATHWSTRTMAREMKLSQTAVSRIWRAFGLQPHRQETFKLSSDPLFVDKVRDIVGLYLDPPLKAMVLCVDEKSQIQALDRTQPILPLAPGIPERRTHDYMRHGTTTLFAALDIVTGEVIGEMHRRHRSSEFLRFLRTIEASVPAHLDVHLVMDNYGTHKTPSIKAWFARHPRFQVHFTPTSASWLNQVERWFATLTERYLRRGTHRSTRQLEDAIRHYLDVYNAHPQPFIWSKSADEILVSLERFCVRVQKAAG</sequence>
<dbReference type="Gene3D" id="3.30.420.10">
    <property type="entry name" value="Ribonuclease H-like superfamily/Ribonuclease H"/>
    <property type="match status" value="1"/>
</dbReference>
<keyword evidence="3" id="KW-1185">Reference proteome</keyword>
<dbReference type="GO" id="GO:0003676">
    <property type="term" value="F:nucleic acid binding"/>
    <property type="evidence" value="ECO:0007669"/>
    <property type="project" value="InterPro"/>
</dbReference>
<feature type="domain" description="Tc1-like transposase DDE" evidence="1">
    <location>
        <begin position="173"/>
        <end position="318"/>
    </location>
</feature>
<dbReference type="PANTHER" id="PTHR30347">
    <property type="entry name" value="POTASSIUM CHANNEL RELATED"/>
    <property type="match status" value="1"/>
</dbReference>
<reference evidence="2 3" key="1">
    <citation type="submission" date="2017-02" db="EMBL/GenBank/DDBJ databases">
        <title>Paraburkholderia sophoroidis sp. nov. and Paraburkholderia steynii sp. nov. rhizobial symbionts of the fynbos legume Hypocalyptus sophoroides.</title>
        <authorList>
            <person name="Steenkamp E.T."/>
            <person name="Beukes C.W."/>
            <person name="Van Zyl E."/>
            <person name="Avontuur J."/>
            <person name="Chan W.Y."/>
            <person name="Hassen A."/>
            <person name="Palmer M."/>
            <person name="Mthombeni L."/>
            <person name="Phalane F."/>
            <person name="Sereme K."/>
            <person name="Venter S.N."/>
        </authorList>
    </citation>
    <scope>NUCLEOTIDE SEQUENCE [LARGE SCALE GENOMIC DNA]</scope>
    <source>
        <strain evidence="2 3">HC1.1ba</strain>
    </source>
</reference>
<dbReference type="SUPFAM" id="SSF53098">
    <property type="entry name" value="Ribonuclease H-like"/>
    <property type="match status" value="1"/>
</dbReference>
<evidence type="ECO:0000313" key="3">
    <source>
        <dbReference type="Proteomes" id="UP000294200"/>
    </source>
</evidence>
<dbReference type="NCBIfam" id="NF033545">
    <property type="entry name" value="transpos_IS630"/>
    <property type="match status" value="1"/>
</dbReference>
<dbReference type="EMBL" id="MWML01000096">
    <property type="protein sequence ID" value="TCG06675.1"/>
    <property type="molecule type" value="Genomic_DNA"/>
</dbReference>
<dbReference type="SUPFAM" id="SSF46689">
    <property type="entry name" value="Homeodomain-like"/>
    <property type="match status" value="1"/>
</dbReference>
<name>A0A4R0XD81_9BURK</name>
<dbReference type="InterPro" id="IPR036397">
    <property type="entry name" value="RNaseH_sf"/>
</dbReference>
<evidence type="ECO:0000259" key="1">
    <source>
        <dbReference type="Pfam" id="PF13358"/>
    </source>
</evidence>
<accession>A0A4R0XD81</accession>
<protein>
    <submittedName>
        <fullName evidence="2">IS630 family transposase</fullName>
    </submittedName>
</protein>
<dbReference type="InterPro" id="IPR052702">
    <property type="entry name" value="MscS-like_channel"/>
</dbReference>
<comment type="caution">
    <text evidence="2">The sequence shown here is derived from an EMBL/GenBank/DDBJ whole genome shotgun (WGS) entry which is preliminary data.</text>
</comment>
<dbReference type="AlphaFoldDB" id="A0A4R0XD81"/>